<feature type="region of interest" description="Disordered" evidence="1">
    <location>
        <begin position="20"/>
        <end position="62"/>
    </location>
</feature>
<protein>
    <submittedName>
        <fullName evidence="3">Uncharacterized protein</fullName>
    </submittedName>
</protein>
<feature type="compositionally biased region" description="Low complexity" evidence="1">
    <location>
        <begin position="112"/>
        <end position="133"/>
    </location>
</feature>
<feature type="signal peptide" evidence="2">
    <location>
        <begin position="1"/>
        <end position="19"/>
    </location>
</feature>
<evidence type="ECO:0000313" key="3">
    <source>
        <dbReference type="EMBL" id="CAK0850689.1"/>
    </source>
</evidence>
<keyword evidence="4" id="KW-1185">Reference proteome</keyword>
<proteinExistence type="predicted"/>
<evidence type="ECO:0000313" key="4">
    <source>
        <dbReference type="Proteomes" id="UP001189429"/>
    </source>
</evidence>
<dbReference type="EMBL" id="CAUYUJ010015171">
    <property type="protein sequence ID" value="CAK0850689.1"/>
    <property type="molecule type" value="Genomic_DNA"/>
</dbReference>
<comment type="caution">
    <text evidence="3">The sequence shown here is derived from an EMBL/GenBank/DDBJ whole genome shotgun (WGS) entry which is preliminary data.</text>
</comment>
<sequence>MFVLAYVLLNVIIRIGTLSSPHDRAGADGEKPPTPSPGAGSQGWPPAARRPPGRRSGLDGLRRGFGSKAYGAAVTSRCSACWASDGDGGRGKTHELVVLSWEVRRSRGSTIGRLAGGPTPTPPTADAWATGRR</sequence>
<keyword evidence="2" id="KW-0732">Signal</keyword>
<evidence type="ECO:0000256" key="1">
    <source>
        <dbReference type="SAM" id="MobiDB-lite"/>
    </source>
</evidence>
<gene>
    <name evidence="3" type="ORF">PCOR1329_LOCUS43018</name>
</gene>
<dbReference type="Proteomes" id="UP001189429">
    <property type="component" value="Unassembled WGS sequence"/>
</dbReference>
<feature type="compositionally biased region" description="Basic and acidic residues" evidence="1">
    <location>
        <begin position="21"/>
        <end position="31"/>
    </location>
</feature>
<feature type="region of interest" description="Disordered" evidence="1">
    <location>
        <begin position="109"/>
        <end position="133"/>
    </location>
</feature>
<evidence type="ECO:0000256" key="2">
    <source>
        <dbReference type="SAM" id="SignalP"/>
    </source>
</evidence>
<accession>A0ABN9TWL8</accession>
<organism evidence="3 4">
    <name type="scientific">Prorocentrum cordatum</name>
    <dbReference type="NCBI Taxonomy" id="2364126"/>
    <lineage>
        <taxon>Eukaryota</taxon>
        <taxon>Sar</taxon>
        <taxon>Alveolata</taxon>
        <taxon>Dinophyceae</taxon>
        <taxon>Prorocentrales</taxon>
        <taxon>Prorocentraceae</taxon>
        <taxon>Prorocentrum</taxon>
    </lineage>
</organism>
<reference evidence="3" key="1">
    <citation type="submission" date="2023-10" db="EMBL/GenBank/DDBJ databases">
        <authorList>
            <person name="Chen Y."/>
            <person name="Shah S."/>
            <person name="Dougan E. K."/>
            <person name="Thang M."/>
            <person name="Chan C."/>
        </authorList>
    </citation>
    <scope>NUCLEOTIDE SEQUENCE [LARGE SCALE GENOMIC DNA]</scope>
</reference>
<name>A0ABN9TWL8_9DINO</name>
<feature type="chain" id="PRO_5045941099" evidence="2">
    <location>
        <begin position="20"/>
        <end position="133"/>
    </location>
</feature>